<dbReference type="AlphaFoldDB" id="A0A433KH69"/>
<dbReference type="Proteomes" id="UP000287336">
    <property type="component" value="Unassembled WGS sequence"/>
</dbReference>
<dbReference type="NCBIfam" id="TIGR04354">
    <property type="entry name" value="amphi-Trp"/>
    <property type="match status" value="1"/>
</dbReference>
<evidence type="ECO:0000313" key="3">
    <source>
        <dbReference type="Proteomes" id="UP000287336"/>
    </source>
</evidence>
<comment type="caution">
    <text evidence="2">The sequence shown here is derived from an EMBL/GenBank/DDBJ whole genome shotgun (WGS) entry which is preliminary data.</text>
</comment>
<protein>
    <submittedName>
        <fullName evidence="2">Amphi-Trp domain-containing protein</fullName>
    </submittedName>
</protein>
<reference evidence="2 3" key="1">
    <citation type="submission" date="2018-12" db="EMBL/GenBank/DDBJ databases">
        <title>three novel Halomonas strain isolated from plants.</title>
        <authorList>
            <person name="Sun C."/>
        </authorList>
    </citation>
    <scope>NUCLEOTIDE SEQUENCE [LARGE SCALE GENOMIC DNA]</scope>
    <source>
        <strain evidence="2 3">DSM 19434</strain>
    </source>
</reference>
<dbReference type="RefSeq" id="WP_126948571.1">
    <property type="nucleotide sequence ID" value="NZ_RZHG01000026.1"/>
</dbReference>
<proteinExistence type="predicted"/>
<sequence length="74" mass="8942">MRSKEERDVEKNYPKADFVAKLRRLADAIENGERFDIQIAGERIYVPVRAEFTIEHERSDDEEEIEFQIKWQKE</sequence>
<feature type="domain" description="Amphi-Trp" evidence="1">
    <location>
        <begin position="8"/>
        <end position="73"/>
    </location>
</feature>
<organism evidence="2 3">
    <name type="scientific">Vreelandella andesensis</name>
    <dbReference type="NCBI Taxonomy" id="447567"/>
    <lineage>
        <taxon>Bacteria</taxon>
        <taxon>Pseudomonadati</taxon>
        <taxon>Pseudomonadota</taxon>
        <taxon>Gammaproteobacteria</taxon>
        <taxon>Oceanospirillales</taxon>
        <taxon>Halomonadaceae</taxon>
        <taxon>Vreelandella</taxon>
    </lineage>
</organism>
<name>A0A433KH69_9GAMM</name>
<evidence type="ECO:0000313" key="2">
    <source>
        <dbReference type="EMBL" id="RUR28350.1"/>
    </source>
</evidence>
<gene>
    <name evidence="2" type="ORF">ELY33_14230</name>
</gene>
<dbReference type="InterPro" id="IPR027598">
    <property type="entry name" value="Amphi-Trp_dom"/>
</dbReference>
<dbReference type="OrthoDB" id="3078539at2"/>
<dbReference type="EMBL" id="RZHG01000026">
    <property type="protein sequence ID" value="RUR28350.1"/>
    <property type="molecule type" value="Genomic_DNA"/>
</dbReference>
<evidence type="ECO:0000259" key="1">
    <source>
        <dbReference type="Pfam" id="PF20068"/>
    </source>
</evidence>
<dbReference type="Pfam" id="PF20068">
    <property type="entry name" value="Amphi-Trp"/>
    <property type="match status" value="1"/>
</dbReference>
<accession>A0A433KH69</accession>
<keyword evidence="3" id="KW-1185">Reference proteome</keyword>